<dbReference type="OrthoDB" id="3350591at2759"/>
<evidence type="ECO:0000313" key="2">
    <source>
        <dbReference type="EMBL" id="CAA7270757.1"/>
    </source>
</evidence>
<dbReference type="AlphaFoldDB" id="A0A8S0WTB8"/>
<comment type="caution">
    <text evidence="2">The sequence shown here is derived from an EMBL/GenBank/DDBJ whole genome shotgun (WGS) entry which is preliminary data.</text>
</comment>
<dbReference type="Pfam" id="PF12311">
    <property type="entry name" value="DUF3632"/>
    <property type="match status" value="1"/>
</dbReference>
<dbReference type="InterPro" id="IPR053204">
    <property type="entry name" value="Oxopyrrolidines_Biosynth-assoc"/>
</dbReference>
<proteinExistence type="predicted"/>
<accession>A0A8S0WTB8</accession>
<dbReference type="InterPro" id="IPR022085">
    <property type="entry name" value="OpdG"/>
</dbReference>
<reference evidence="2 3" key="1">
    <citation type="submission" date="2020-01" db="EMBL/GenBank/DDBJ databases">
        <authorList>
            <person name="Gupta K D."/>
        </authorList>
    </citation>
    <scope>NUCLEOTIDE SEQUENCE [LARGE SCALE GENOMIC DNA]</scope>
</reference>
<organism evidence="2 3">
    <name type="scientific">Cyclocybe aegerita</name>
    <name type="common">Black poplar mushroom</name>
    <name type="synonym">Agrocybe aegerita</name>
    <dbReference type="NCBI Taxonomy" id="1973307"/>
    <lineage>
        <taxon>Eukaryota</taxon>
        <taxon>Fungi</taxon>
        <taxon>Dikarya</taxon>
        <taxon>Basidiomycota</taxon>
        <taxon>Agaricomycotina</taxon>
        <taxon>Agaricomycetes</taxon>
        <taxon>Agaricomycetidae</taxon>
        <taxon>Agaricales</taxon>
        <taxon>Agaricineae</taxon>
        <taxon>Bolbitiaceae</taxon>
        <taxon>Cyclocybe</taxon>
    </lineage>
</organism>
<feature type="region of interest" description="Disordered" evidence="1">
    <location>
        <begin position="265"/>
        <end position="294"/>
    </location>
</feature>
<evidence type="ECO:0000256" key="1">
    <source>
        <dbReference type="SAM" id="MobiDB-lite"/>
    </source>
</evidence>
<keyword evidence="3" id="KW-1185">Reference proteome</keyword>
<name>A0A8S0WTB8_CYCAE</name>
<feature type="compositionally biased region" description="Basic and acidic residues" evidence="1">
    <location>
        <begin position="265"/>
        <end position="288"/>
    </location>
</feature>
<dbReference type="PANTHER" id="PTHR38797:SF4">
    <property type="entry name" value="NUCLEAR PORE COMPLEX PROTEIN NUP85"/>
    <property type="match status" value="1"/>
</dbReference>
<sequence length="294" mass="33982">MSHSPRLNLAVRDRFLKWTITAKIFNILDTYLRPSSTIAPIDAAQEINQLFPLNRPTEGEEPNEEPISFLWEMWELVLDVVSQLPWDHPSQERSIDLLKALRSLPDPVMVDMPGFGEMRVWADLPILHPVLNEVYYGIDAPEFKEEEKFRSHNYNTFCARMMRDSIRNRTTYAICTMRDALEVEPDYRARAYHTQGPQLNTFVPIAATWIMLAGNYLFHCSQDSGQGAEADSQSIAGGRGWKGANGYSLDRWRFWKRRFSELKEQDQASEETREFARKAEDRMNKVEANDVGSS</sequence>
<protein>
    <submittedName>
        <fullName evidence="2">Uncharacterized protein</fullName>
    </submittedName>
</protein>
<evidence type="ECO:0000313" key="3">
    <source>
        <dbReference type="Proteomes" id="UP000467700"/>
    </source>
</evidence>
<dbReference type="Proteomes" id="UP000467700">
    <property type="component" value="Unassembled WGS sequence"/>
</dbReference>
<gene>
    <name evidence="2" type="ORF">AAE3_LOCUS13032</name>
</gene>
<dbReference type="PANTHER" id="PTHR38797">
    <property type="entry name" value="NUCLEAR PORE COMPLEX PROTEIN NUP85-RELATED"/>
    <property type="match status" value="1"/>
</dbReference>
<dbReference type="EMBL" id="CACVBS010000096">
    <property type="protein sequence ID" value="CAA7270757.1"/>
    <property type="molecule type" value="Genomic_DNA"/>
</dbReference>